<evidence type="ECO:0000313" key="2">
    <source>
        <dbReference type="Proteomes" id="UP000184330"/>
    </source>
</evidence>
<organism evidence="1 2">
    <name type="scientific">Phialocephala subalpina</name>
    <dbReference type="NCBI Taxonomy" id="576137"/>
    <lineage>
        <taxon>Eukaryota</taxon>
        <taxon>Fungi</taxon>
        <taxon>Dikarya</taxon>
        <taxon>Ascomycota</taxon>
        <taxon>Pezizomycotina</taxon>
        <taxon>Leotiomycetes</taxon>
        <taxon>Helotiales</taxon>
        <taxon>Mollisiaceae</taxon>
        <taxon>Phialocephala</taxon>
        <taxon>Phialocephala fortinii species complex</taxon>
    </lineage>
</organism>
<dbReference type="AlphaFoldDB" id="A0A1L7XPD0"/>
<evidence type="ECO:0000313" key="1">
    <source>
        <dbReference type="EMBL" id="CZR66827.1"/>
    </source>
</evidence>
<accession>A0A1L7XPD0</accession>
<gene>
    <name evidence="1" type="ORF">PAC_16728</name>
</gene>
<protein>
    <submittedName>
        <fullName evidence="1">Uncharacterized protein</fullName>
    </submittedName>
</protein>
<sequence>MESCPVRMPQQLLAPIVSVLERNDFQACEKWPIWHPQIKNSIQRLVIGSLTTLTERTLPGMSSLSDSQGPGSLAWLQFLVASIASSSKALGRKERRS</sequence>
<keyword evidence="2" id="KW-1185">Reference proteome</keyword>
<name>A0A1L7XPD0_9HELO</name>
<proteinExistence type="predicted"/>
<dbReference type="Proteomes" id="UP000184330">
    <property type="component" value="Unassembled WGS sequence"/>
</dbReference>
<reference evidence="1 2" key="1">
    <citation type="submission" date="2016-03" db="EMBL/GenBank/DDBJ databases">
        <authorList>
            <person name="Ploux O."/>
        </authorList>
    </citation>
    <scope>NUCLEOTIDE SEQUENCE [LARGE SCALE GENOMIC DNA]</scope>
    <source>
        <strain evidence="1 2">UAMH 11012</strain>
    </source>
</reference>
<dbReference type="EMBL" id="FJOG01000040">
    <property type="protein sequence ID" value="CZR66827.1"/>
    <property type="molecule type" value="Genomic_DNA"/>
</dbReference>